<dbReference type="InterPro" id="IPR036162">
    <property type="entry name" value="Resolvase-like_N_sf"/>
</dbReference>
<dbReference type="Gene3D" id="3.40.50.1390">
    <property type="entry name" value="Resolvase, N-terminal catalytic domain"/>
    <property type="match status" value="1"/>
</dbReference>
<dbReference type="Proteomes" id="UP001598112">
    <property type="component" value="Unassembled WGS sequence"/>
</dbReference>
<evidence type="ECO:0000313" key="5">
    <source>
        <dbReference type="Proteomes" id="UP001598112"/>
    </source>
</evidence>
<evidence type="ECO:0000259" key="3">
    <source>
        <dbReference type="PROSITE" id="PS51736"/>
    </source>
</evidence>
<comment type="caution">
    <text evidence="4">The sequence shown here is derived from an EMBL/GenBank/DDBJ whole genome shotgun (WGS) entry which is preliminary data.</text>
</comment>
<accession>A0ABW6D5W6</accession>
<evidence type="ECO:0000313" key="4">
    <source>
        <dbReference type="EMBL" id="MFD3293435.1"/>
    </source>
</evidence>
<evidence type="ECO:0000256" key="1">
    <source>
        <dbReference type="ARBA" id="ARBA00023125"/>
    </source>
</evidence>
<name>A0ABW6D5W6_9BACT</name>
<sequence>MSISILYVRCSTIEQNSDRQRVNENDFDKVIEDRCSGTISMFSRTGGIELKKLIDLKLVSSISIWQIDRCGRDLHDILSFIKYTTERKIPVKFINQGLCTIHDNGDENPISKMVISILGVVAEMERKLTLERQKEGVAIAKLKGNVYLGRKPNTKEDPLKFLSKPKNKRALELLKKNYRGSEVAKITGLNINTVTKVKNLIRSLD</sequence>
<dbReference type="EMBL" id="JBBKXY010000002">
    <property type="protein sequence ID" value="MFD3293435.1"/>
    <property type="molecule type" value="Genomic_DNA"/>
</dbReference>
<keyword evidence="5" id="KW-1185">Reference proteome</keyword>
<evidence type="ECO:0000256" key="2">
    <source>
        <dbReference type="ARBA" id="ARBA00023172"/>
    </source>
</evidence>
<gene>
    <name evidence="4" type="ORF">SKC35_07035</name>
</gene>
<dbReference type="InterPro" id="IPR050639">
    <property type="entry name" value="SSR_resolvase"/>
</dbReference>
<dbReference type="SUPFAM" id="SSF53041">
    <property type="entry name" value="Resolvase-like"/>
    <property type="match status" value="1"/>
</dbReference>
<dbReference type="RefSeq" id="WP_377978681.1">
    <property type="nucleotide sequence ID" value="NZ_JBBKXY010000002.1"/>
</dbReference>
<reference evidence="4 5" key="1">
    <citation type="submission" date="2024-03" db="EMBL/GenBank/DDBJ databases">
        <title>Aquirufa genome sequencing.</title>
        <authorList>
            <person name="Pitt A."/>
            <person name="Hahn M.W."/>
        </authorList>
    </citation>
    <scope>NUCLEOTIDE SEQUENCE [LARGE SCALE GENOMIC DNA]</scope>
    <source>
        <strain evidence="4 5">KTFRIE-69F</strain>
    </source>
</reference>
<organism evidence="4 5">
    <name type="scientific">Aquirufa originis</name>
    <dbReference type="NCBI Taxonomy" id="3096514"/>
    <lineage>
        <taxon>Bacteria</taxon>
        <taxon>Pseudomonadati</taxon>
        <taxon>Bacteroidota</taxon>
        <taxon>Cytophagia</taxon>
        <taxon>Cytophagales</taxon>
        <taxon>Flectobacillaceae</taxon>
        <taxon>Aquirufa</taxon>
    </lineage>
</organism>
<dbReference type="Pfam" id="PF00239">
    <property type="entry name" value="Resolvase"/>
    <property type="match status" value="1"/>
</dbReference>
<keyword evidence="2" id="KW-0233">DNA recombination</keyword>
<protein>
    <submittedName>
        <fullName evidence="4">Recombinase family protein</fullName>
    </submittedName>
</protein>
<feature type="domain" description="Resolvase/invertase-type recombinase catalytic" evidence="3">
    <location>
        <begin position="3"/>
        <end position="144"/>
    </location>
</feature>
<dbReference type="PANTHER" id="PTHR30461">
    <property type="entry name" value="DNA-INVERTASE FROM LAMBDOID PROPHAGE"/>
    <property type="match status" value="1"/>
</dbReference>
<proteinExistence type="predicted"/>
<dbReference type="SMART" id="SM00857">
    <property type="entry name" value="Resolvase"/>
    <property type="match status" value="1"/>
</dbReference>
<dbReference type="CDD" id="cd03768">
    <property type="entry name" value="SR_ResInv"/>
    <property type="match status" value="1"/>
</dbReference>
<dbReference type="PROSITE" id="PS51736">
    <property type="entry name" value="RECOMBINASES_3"/>
    <property type="match status" value="1"/>
</dbReference>
<dbReference type="InterPro" id="IPR006119">
    <property type="entry name" value="Resolv_N"/>
</dbReference>
<dbReference type="PANTHER" id="PTHR30461:SF2">
    <property type="entry name" value="SERINE RECOMBINASE PINE-RELATED"/>
    <property type="match status" value="1"/>
</dbReference>
<keyword evidence="1" id="KW-0238">DNA-binding</keyword>